<feature type="domain" description="RRM" evidence="7">
    <location>
        <begin position="160"/>
        <end position="255"/>
    </location>
</feature>
<protein>
    <submittedName>
        <fullName evidence="8">RNA binding motif protein 34</fullName>
    </submittedName>
</protein>
<feature type="compositionally biased region" description="Basic and acidic residues" evidence="6">
    <location>
        <begin position="69"/>
        <end position="85"/>
    </location>
</feature>
<dbReference type="CDD" id="cd12395">
    <property type="entry name" value="RRM2_RBM34"/>
    <property type="match status" value="1"/>
</dbReference>
<evidence type="ECO:0000256" key="3">
    <source>
        <dbReference type="ARBA" id="ARBA00022884"/>
    </source>
</evidence>
<dbReference type="CTD" id="23029"/>
<keyword evidence="4" id="KW-0539">Nucleus</keyword>
<dbReference type="InterPro" id="IPR000504">
    <property type="entry name" value="RRM_dom"/>
</dbReference>
<organism evidence="8 9">
    <name type="scientific">Kryptolebias marmoratus</name>
    <name type="common">Mangrove killifish</name>
    <name type="synonym">Rivulus marmoratus</name>
    <dbReference type="NCBI Taxonomy" id="37003"/>
    <lineage>
        <taxon>Eukaryota</taxon>
        <taxon>Metazoa</taxon>
        <taxon>Chordata</taxon>
        <taxon>Craniata</taxon>
        <taxon>Vertebrata</taxon>
        <taxon>Euteleostomi</taxon>
        <taxon>Actinopterygii</taxon>
        <taxon>Neopterygii</taxon>
        <taxon>Teleostei</taxon>
        <taxon>Neoteleostei</taxon>
        <taxon>Acanthomorphata</taxon>
        <taxon>Ovalentaria</taxon>
        <taxon>Atherinomorphae</taxon>
        <taxon>Cyprinodontiformes</taxon>
        <taxon>Rivulidae</taxon>
        <taxon>Kryptolebias</taxon>
    </lineage>
</organism>
<dbReference type="RefSeq" id="XP_017291160.1">
    <property type="nucleotide sequence ID" value="XM_017435671.2"/>
</dbReference>
<dbReference type="CDD" id="cd12394">
    <property type="entry name" value="RRM1_RBM34"/>
    <property type="match status" value="1"/>
</dbReference>
<feature type="compositionally biased region" description="Basic residues" evidence="6">
    <location>
        <begin position="398"/>
        <end position="413"/>
    </location>
</feature>
<dbReference type="SUPFAM" id="SSF54928">
    <property type="entry name" value="RNA-binding domain, RBD"/>
    <property type="match status" value="2"/>
</dbReference>
<dbReference type="PANTHER" id="PTHR23236">
    <property type="entry name" value="EUKARYOTIC TRANSLATION INITIATION FACTOR 4B/4H"/>
    <property type="match status" value="1"/>
</dbReference>
<dbReference type="STRING" id="37003.ENSKMAP00000010367"/>
<keyword evidence="3 5" id="KW-0694">RNA-binding</keyword>
<reference evidence="8" key="1">
    <citation type="submission" date="2025-08" db="UniProtKB">
        <authorList>
            <consortium name="Ensembl"/>
        </authorList>
    </citation>
    <scope>IDENTIFICATION</scope>
</reference>
<dbReference type="InterPro" id="IPR035979">
    <property type="entry name" value="RBD_domain_sf"/>
</dbReference>
<evidence type="ECO:0000259" key="7">
    <source>
        <dbReference type="PROSITE" id="PS50102"/>
    </source>
</evidence>
<dbReference type="GeneID" id="108247504"/>
<feature type="compositionally biased region" description="Polar residues" evidence="6">
    <location>
        <begin position="346"/>
        <end position="360"/>
    </location>
</feature>
<reference evidence="8" key="2">
    <citation type="submission" date="2025-09" db="UniProtKB">
        <authorList>
            <consortium name="Ensembl"/>
        </authorList>
    </citation>
    <scope>IDENTIFICATION</scope>
</reference>
<name>A0A3Q3FAG5_KRYMA</name>
<dbReference type="OMA" id="CAVPKKG"/>
<evidence type="ECO:0000313" key="9">
    <source>
        <dbReference type="Proteomes" id="UP000264800"/>
    </source>
</evidence>
<dbReference type="KEGG" id="kmr:108247504"/>
<feature type="compositionally biased region" description="Polar residues" evidence="6">
    <location>
        <begin position="375"/>
        <end position="387"/>
    </location>
</feature>
<evidence type="ECO:0000313" key="8">
    <source>
        <dbReference type="Ensembl" id="ENSKMAP00000010367.1"/>
    </source>
</evidence>
<feature type="region of interest" description="Disordered" evidence="6">
    <location>
        <begin position="334"/>
        <end position="413"/>
    </location>
</feature>
<evidence type="ECO:0000256" key="1">
    <source>
        <dbReference type="ARBA" id="ARBA00004604"/>
    </source>
</evidence>
<feature type="region of interest" description="Disordered" evidence="6">
    <location>
        <begin position="1"/>
        <end position="24"/>
    </location>
</feature>
<dbReference type="Pfam" id="PF00076">
    <property type="entry name" value="RRM_1"/>
    <property type="match status" value="2"/>
</dbReference>
<dbReference type="InterPro" id="IPR012677">
    <property type="entry name" value="Nucleotide-bd_a/b_plait_sf"/>
</dbReference>
<dbReference type="PANTHER" id="PTHR23236:SF25">
    <property type="entry name" value="RNA-BINDING PROTEIN 34"/>
    <property type="match status" value="1"/>
</dbReference>
<evidence type="ECO:0000256" key="6">
    <source>
        <dbReference type="SAM" id="MobiDB-lite"/>
    </source>
</evidence>
<feature type="domain" description="RRM" evidence="7">
    <location>
        <begin position="263"/>
        <end position="340"/>
    </location>
</feature>
<evidence type="ECO:0000256" key="2">
    <source>
        <dbReference type="ARBA" id="ARBA00007077"/>
    </source>
</evidence>
<dbReference type="InterPro" id="IPR034221">
    <property type="entry name" value="RBM34_RRM2"/>
</dbReference>
<feature type="region of interest" description="Disordered" evidence="6">
    <location>
        <begin position="66"/>
        <end position="137"/>
    </location>
</feature>
<dbReference type="PROSITE" id="PS50102">
    <property type="entry name" value="RRM"/>
    <property type="match status" value="2"/>
</dbReference>
<evidence type="ECO:0000256" key="5">
    <source>
        <dbReference type="PROSITE-ProRule" id="PRU00176"/>
    </source>
</evidence>
<proteinExistence type="inferred from homology"/>
<dbReference type="Ensembl" id="ENSKMAT00000010529.1">
    <property type="protein sequence ID" value="ENSKMAP00000010367.1"/>
    <property type="gene ID" value="ENSKMAG00000007790.1"/>
</dbReference>
<dbReference type="AlphaFoldDB" id="A0A3Q3FAG5"/>
<dbReference type="GeneTree" id="ENSGT00390000011249"/>
<sequence length="413" mass="46409">MKKKVQHSDSVPSGEAPSWQQSAHYTVGQVSGSLSQQNFEASGSLSALFSTSAQTAGLLFQPARKKITKKEDEQEINCKVKEEPRLKKKKKTSSAADQKLQNRESSLQNADDEEKGQQSSAKKRKRRDSGAGRENDVEYWVMKRQKLKASKHEEALKSKRTVFVGNLPISCTEKTLRSFFRDQGPIESVRFRSVVREDPSMSRKVAVIKRKAHPQKQSMNAYVLFKNEDAVSKALERNGLEMEKDFHIRVDRVTDSSSHDHKRSVFVGNLSFEITELVFRKHFEKCGTVEAVRLVRDKNSGLGKGFGYILFERVDSVQLALELDGSKLQGRSVRVKRSVKKEKQTNKSGSRGTFRNSSVQEKGAGPGGLKASKRFSGNQRSTKSPTSFRGEMVDPNKKPKKKGLKKKVKANKT</sequence>
<accession>A0A3Q3FAG5</accession>
<dbReference type="Gene3D" id="3.30.70.330">
    <property type="match status" value="2"/>
</dbReference>
<comment type="similarity">
    <text evidence="2">Belongs to the RRM RBM34 family.</text>
</comment>
<keyword evidence="9" id="KW-1185">Reference proteome</keyword>
<dbReference type="SMART" id="SM00360">
    <property type="entry name" value="RRM"/>
    <property type="match status" value="2"/>
</dbReference>
<evidence type="ECO:0000256" key="4">
    <source>
        <dbReference type="ARBA" id="ARBA00023242"/>
    </source>
</evidence>
<dbReference type="OrthoDB" id="442677at2759"/>
<dbReference type="GO" id="GO:0003723">
    <property type="term" value="F:RNA binding"/>
    <property type="evidence" value="ECO:0007669"/>
    <property type="project" value="UniProtKB-UniRule"/>
</dbReference>
<dbReference type="Proteomes" id="UP000264800">
    <property type="component" value="Unplaced"/>
</dbReference>
<comment type="subcellular location">
    <subcellularLocation>
        <location evidence="1">Nucleus</location>
        <location evidence="1">Nucleolus</location>
    </subcellularLocation>
</comment>